<reference evidence="2 3" key="1">
    <citation type="journal article" date="2007" name="Nature">
        <title>Evolution of genes and genomes on the Drosophila phylogeny.</title>
        <authorList>
            <consortium name="Drosophila 12 Genomes Consortium"/>
            <person name="Clark A.G."/>
            <person name="Eisen M.B."/>
            <person name="Smith D.R."/>
            <person name="Bergman C.M."/>
            <person name="Oliver B."/>
            <person name="Markow T.A."/>
            <person name="Kaufman T.C."/>
            <person name="Kellis M."/>
            <person name="Gelbart W."/>
            <person name="Iyer V.N."/>
            <person name="Pollard D.A."/>
            <person name="Sackton T.B."/>
            <person name="Larracuente A.M."/>
            <person name="Singh N.D."/>
            <person name="Abad J.P."/>
            <person name="Abt D.N."/>
            <person name="Adryan B."/>
            <person name="Aguade M."/>
            <person name="Akashi H."/>
            <person name="Anderson W.W."/>
            <person name="Aquadro C.F."/>
            <person name="Ardell D.H."/>
            <person name="Arguello R."/>
            <person name="Artieri C.G."/>
            <person name="Barbash D.A."/>
            <person name="Barker D."/>
            <person name="Barsanti P."/>
            <person name="Batterham P."/>
            <person name="Batzoglou S."/>
            <person name="Begun D."/>
            <person name="Bhutkar A."/>
            <person name="Blanco E."/>
            <person name="Bosak S.A."/>
            <person name="Bradley R.K."/>
            <person name="Brand A.D."/>
            <person name="Brent M.R."/>
            <person name="Brooks A.N."/>
            <person name="Brown R.H."/>
            <person name="Butlin R.K."/>
            <person name="Caggese C."/>
            <person name="Calvi B.R."/>
            <person name="Bernardo de Carvalho A."/>
            <person name="Caspi A."/>
            <person name="Castrezana S."/>
            <person name="Celniker S.E."/>
            <person name="Chang J.L."/>
            <person name="Chapple C."/>
            <person name="Chatterji S."/>
            <person name="Chinwalla A."/>
            <person name="Civetta A."/>
            <person name="Clifton S.W."/>
            <person name="Comeron J.M."/>
            <person name="Costello J.C."/>
            <person name="Coyne J.A."/>
            <person name="Daub J."/>
            <person name="David R.G."/>
            <person name="Delcher A.L."/>
            <person name="Delehaunty K."/>
            <person name="Do C.B."/>
            <person name="Ebling H."/>
            <person name="Edwards K."/>
            <person name="Eickbush T."/>
            <person name="Evans J.D."/>
            <person name="Filipski A."/>
            <person name="Findeiss S."/>
            <person name="Freyhult E."/>
            <person name="Fulton L."/>
            <person name="Fulton R."/>
            <person name="Garcia A.C."/>
            <person name="Gardiner A."/>
            <person name="Garfield D.A."/>
            <person name="Garvin B.E."/>
            <person name="Gibson G."/>
            <person name="Gilbert D."/>
            <person name="Gnerre S."/>
            <person name="Godfrey J."/>
            <person name="Good R."/>
            <person name="Gotea V."/>
            <person name="Gravely B."/>
            <person name="Greenberg A.J."/>
            <person name="Griffiths-Jones S."/>
            <person name="Gross S."/>
            <person name="Guigo R."/>
            <person name="Gustafson E.A."/>
            <person name="Haerty W."/>
            <person name="Hahn M.W."/>
            <person name="Halligan D.L."/>
            <person name="Halpern A.L."/>
            <person name="Halter G.M."/>
            <person name="Han M.V."/>
            <person name="Heger A."/>
            <person name="Hillier L."/>
            <person name="Hinrichs A.S."/>
            <person name="Holmes I."/>
            <person name="Hoskins R.A."/>
            <person name="Hubisz M.J."/>
            <person name="Hultmark D."/>
            <person name="Huntley M.A."/>
            <person name="Jaffe D.B."/>
            <person name="Jagadeeshan S."/>
            <person name="Jeck W.R."/>
            <person name="Johnson J."/>
            <person name="Jones C.D."/>
            <person name="Jordan W.C."/>
            <person name="Karpen G.H."/>
            <person name="Kataoka E."/>
            <person name="Keightley P.D."/>
            <person name="Kheradpour P."/>
            <person name="Kirkness E.F."/>
            <person name="Koerich L.B."/>
            <person name="Kristiansen K."/>
            <person name="Kudrna D."/>
            <person name="Kulathinal R.J."/>
            <person name="Kumar S."/>
            <person name="Kwok R."/>
            <person name="Lander E."/>
            <person name="Langley C.H."/>
            <person name="Lapoint R."/>
            <person name="Lazzaro B.P."/>
            <person name="Lee S.J."/>
            <person name="Levesque L."/>
            <person name="Li R."/>
            <person name="Lin C.F."/>
            <person name="Lin M.F."/>
            <person name="Lindblad-Toh K."/>
            <person name="Llopart A."/>
            <person name="Long M."/>
            <person name="Low L."/>
            <person name="Lozovsky E."/>
            <person name="Lu J."/>
            <person name="Luo M."/>
            <person name="Machado C.A."/>
            <person name="Makalowski W."/>
            <person name="Marzo M."/>
            <person name="Matsuda M."/>
            <person name="Matzkin L."/>
            <person name="McAllister B."/>
            <person name="McBride C.S."/>
            <person name="McKernan B."/>
            <person name="McKernan K."/>
            <person name="Mendez-Lago M."/>
            <person name="Minx P."/>
            <person name="Mollenhauer M.U."/>
            <person name="Montooth K."/>
            <person name="Mount S.M."/>
            <person name="Mu X."/>
            <person name="Myers E."/>
            <person name="Negre B."/>
            <person name="Newfeld S."/>
            <person name="Nielsen R."/>
            <person name="Noor M.A."/>
            <person name="O'Grady P."/>
            <person name="Pachter L."/>
            <person name="Papaceit M."/>
            <person name="Parisi M.J."/>
            <person name="Parisi M."/>
            <person name="Parts L."/>
            <person name="Pedersen J.S."/>
            <person name="Pesole G."/>
            <person name="Phillippy A.M."/>
            <person name="Ponting C.P."/>
            <person name="Pop M."/>
            <person name="Porcelli D."/>
            <person name="Powell J.R."/>
            <person name="Prohaska S."/>
            <person name="Pruitt K."/>
            <person name="Puig M."/>
            <person name="Quesneville H."/>
            <person name="Ram K.R."/>
            <person name="Rand D."/>
            <person name="Rasmussen M.D."/>
            <person name="Reed L.K."/>
            <person name="Reenan R."/>
            <person name="Reily A."/>
            <person name="Remington K.A."/>
            <person name="Rieger T.T."/>
            <person name="Ritchie M.G."/>
            <person name="Robin C."/>
            <person name="Rogers Y.H."/>
            <person name="Rohde C."/>
            <person name="Rozas J."/>
            <person name="Rubenfield M.J."/>
            <person name="Ruiz A."/>
            <person name="Russo S."/>
            <person name="Salzberg S.L."/>
            <person name="Sanchez-Gracia A."/>
            <person name="Saranga D.J."/>
            <person name="Sato H."/>
            <person name="Schaeffer S.W."/>
            <person name="Schatz M.C."/>
            <person name="Schlenke T."/>
            <person name="Schwartz R."/>
            <person name="Segarra C."/>
            <person name="Singh R.S."/>
            <person name="Sirot L."/>
            <person name="Sirota M."/>
            <person name="Sisneros N.B."/>
            <person name="Smith C.D."/>
            <person name="Smith T.F."/>
            <person name="Spieth J."/>
            <person name="Stage D.E."/>
            <person name="Stark A."/>
            <person name="Stephan W."/>
            <person name="Strausberg R.L."/>
            <person name="Strempel S."/>
            <person name="Sturgill D."/>
            <person name="Sutton G."/>
            <person name="Sutton G.G."/>
            <person name="Tao W."/>
            <person name="Teichmann S."/>
            <person name="Tobari Y.N."/>
            <person name="Tomimura Y."/>
            <person name="Tsolas J.M."/>
            <person name="Valente V.L."/>
            <person name="Venter E."/>
            <person name="Venter J.C."/>
            <person name="Vicario S."/>
            <person name="Vieira F.G."/>
            <person name="Vilella A.J."/>
            <person name="Villasante A."/>
            <person name="Walenz B."/>
            <person name="Wang J."/>
            <person name="Wasserman M."/>
            <person name="Watts T."/>
            <person name="Wilson D."/>
            <person name="Wilson R.K."/>
            <person name="Wing R.A."/>
            <person name="Wolfner M.F."/>
            <person name="Wong A."/>
            <person name="Wong G.K."/>
            <person name="Wu C.I."/>
            <person name="Wu G."/>
            <person name="Yamamoto D."/>
            <person name="Yang H.P."/>
            <person name="Yang S.P."/>
            <person name="Yorke J.A."/>
            <person name="Yoshida K."/>
            <person name="Zdobnov E."/>
            <person name="Zhang P."/>
            <person name="Zhang Y."/>
            <person name="Zimin A.V."/>
            <person name="Baldwin J."/>
            <person name="Abdouelleil A."/>
            <person name="Abdulkadir J."/>
            <person name="Abebe A."/>
            <person name="Abera B."/>
            <person name="Abreu J."/>
            <person name="Acer S.C."/>
            <person name="Aftuck L."/>
            <person name="Alexander A."/>
            <person name="An P."/>
            <person name="Anderson E."/>
            <person name="Anderson S."/>
            <person name="Arachi H."/>
            <person name="Azer M."/>
            <person name="Bachantsang P."/>
            <person name="Barry A."/>
            <person name="Bayul T."/>
            <person name="Berlin A."/>
            <person name="Bessette D."/>
            <person name="Bloom T."/>
            <person name="Blye J."/>
            <person name="Boguslavskiy L."/>
            <person name="Bonnet C."/>
            <person name="Boukhgalter B."/>
            <person name="Bourzgui I."/>
            <person name="Brown A."/>
            <person name="Cahill P."/>
            <person name="Channer S."/>
            <person name="Cheshatsang Y."/>
            <person name="Chuda L."/>
            <person name="Citroen M."/>
            <person name="Collymore A."/>
            <person name="Cooke P."/>
            <person name="Costello M."/>
            <person name="D'Aco K."/>
            <person name="Daza R."/>
            <person name="De Haan G."/>
            <person name="DeGray S."/>
            <person name="DeMaso C."/>
            <person name="Dhargay N."/>
            <person name="Dooley K."/>
            <person name="Dooley E."/>
            <person name="Doricent M."/>
            <person name="Dorje P."/>
            <person name="Dorjee K."/>
            <person name="Dupes A."/>
            <person name="Elong R."/>
            <person name="Falk J."/>
            <person name="Farina A."/>
            <person name="Faro S."/>
            <person name="Ferguson D."/>
            <person name="Fisher S."/>
            <person name="Foley C.D."/>
            <person name="Franke A."/>
            <person name="Friedrich D."/>
            <person name="Gadbois L."/>
            <person name="Gearin G."/>
            <person name="Gearin C.R."/>
            <person name="Giannoukos G."/>
            <person name="Goode T."/>
            <person name="Graham J."/>
            <person name="Grandbois E."/>
            <person name="Grewal S."/>
            <person name="Gyaltsen K."/>
            <person name="Hafez N."/>
            <person name="Hagos B."/>
            <person name="Hall J."/>
            <person name="Henson C."/>
            <person name="Hollinger A."/>
            <person name="Honan T."/>
            <person name="Huard M.D."/>
            <person name="Hughes L."/>
            <person name="Hurhula B."/>
            <person name="Husby M.E."/>
            <person name="Kamat A."/>
            <person name="Kanga B."/>
            <person name="Kashin S."/>
            <person name="Khazanovich D."/>
            <person name="Kisner P."/>
            <person name="Lance K."/>
            <person name="Lara M."/>
            <person name="Lee W."/>
            <person name="Lennon N."/>
            <person name="Letendre F."/>
            <person name="LeVine R."/>
            <person name="Lipovsky A."/>
            <person name="Liu X."/>
            <person name="Liu J."/>
            <person name="Liu S."/>
            <person name="Lokyitsang T."/>
            <person name="Lokyitsang Y."/>
            <person name="Lubonja R."/>
            <person name="Lui A."/>
            <person name="MacDonald P."/>
            <person name="Magnisalis V."/>
            <person name="Maru K."/>
            <person name="Matthews C."/>
            <person name="McCusker W."/>
            <person name="McDonough S."/>
            <person name="Mehta T."/>
            <person name="Meldrim J."/>
            <person name="Meneus L."/>
            <person name="Mihai O."/>
            <person name="Mihalev A."/>
            <person name="Mihova T."/>
            <person name="Mittelman R."/>
            <person name="Mlenga V."/>
            <person name="Montmayeur A."/>
            <person name="Mulrain L."/>
            <person name="Navidi A."/>
            <person name="Naylor J."/>
            <person name="Negash T."/>
            <person name="Nguyen T."/>
            <person name="Nguyen N."/>
            <person name="Nicol R."/>
            <person name="Norbu C."/>
            <person name="Norbu N."/>
            <person name="Novod N."/>
            <person name="O'Neill B."/>
            <person name="Osman S."/>
            <person name="Markiewicz E."/>
            <person name="Oyono O.L."/>
            <person name="Patti C."/>
            <person name="Phunkhang P."/>
            <person name="Pierre F."/>
            <person name="Priest M."/>
            <person name="Raghuraman S."/>
            <person name="Rege F."/>
            <person name="Reyes R."/>
            <person name="Rise C."/>
            <person name="Rogov P."/>
            <person name="Ross K."/>
            <person name="Ryan E."/>
            <person name="Settipalli S."/>
            <person name="Shea T."/>
            <person name="Sherpa N."/>
            <person name="Shi L."/>
            <person name="Shih D."/>
            <person name="Sparrow T."/>
            <person name="Spaulding J."/>
            <person name="Stalker J."/>
            <person name="Stange-Thomann N."/>
            <person name="Stavropoulos S."/>
            <person name="Stone C."/>
            <person name="Strader C."/>
            <person name="Tesfaye S."/>
            <person name="Thomson T."/>
            <person name="Thoulutsang Y."/>
            <person name="Thoulutsang D."/>
            <person name="Topham K."/>
            <person name="Topping I."/>
            <person name="Tsamla T."/>
            <person name="Vassiliev H."/>
            <person name="Vo A."/>
            <person name="Wangchuk T."/>
            <person name="Wangdi T."/>
            <person name="Weiand M."/>
            <person name="Wilkinson J."/>
            <person name="Wilson A."/>
            <person name="Yadav S."/>
            <person name="Young G."/>
            <person name="Yu Q."/>
            <person name="Zembek L."/>
            <person name="Zhong D."/>
            <person name="Zimmer A."/>
            <person name="Zwirko Z."/>
            <person name="Jaffe D.B."/>
            <person name="Alvarez P."/>
            <person name="Brockman W."/>
            <person name="Butler J."/>
            <person name="Chin C."/>
            <person name="Gnerre S."/>
            <person name="Grabherr M."/>
            <person name="Kleber M."/>
            <person name="Mauceli E."/>
            <person name="MacCallum I."/>
        </authorList>
    </citation>
    <scope>NUCLEOTIDE SEQUENCE [LARGE SCALE GENOMIC DNA]</scope>
    <source>
        <strain evidence="3">Tucson 15010-1051.87</strain>
    </source>
</reference>
<name>B4M3B2_DROVI</name>
<organism evidence="2 3">
    <name type="scientific">Drosophila virilis</name>
    <name type="common">Fruit fly</name>
    <dbReference type="NCBI Taxonomy" id="7244"/>
    <lineage>
        <taxon>Eukaryota</taxon>
        <taxon>Metazoa</taxon>
        <taxon>Ecdysozoa</taxon>
        <taxon>Arthropoda</taxon>
        <taxon>Hexapoda</taxon>
        <taxon>Insecta</taxon>
        <taxon>Pterygota</taxon>
        <taxon>Neoptera</taxon>
        <taxon>Endopterygota</taxon>
        <taxon>Diptera</taxon>
        <taxon>Brachycera</taxon>
        <taxon>Muscomorpha</taxon>
        <taxon>Ephydroidea</taxon>
        <taxon>Drosophilidae</taxon>
        <taxon>Drosophila</taxon>
    </lineage>
</organism>
<dbReference type="InterPro" id="IPR031901">
    <property type="entry name" value="Unpaired"/>
</dbReference>
<dbReference type="STRING" id="7244.B4M3B2"/>
<dbReference type="Proteomes" id="UP000008792">
    <property type="component" value="Unassembled WGS sequence"/>
</dbReference>
<dbReference type="EMBL" id="CH940651">
    <property type="protein sequence ID" value="EDW65287.1"/>
    <property type="molecule type" value="Genomic_DNA"/>
</dbReference>
<dbReference type="OMA" id="HVHRDLQ"/>
<accession>B4M3B2</accession>
<dbReference type="GO" id="GO:0001700">
    <property type="term" value="P:embryonic development via the syncytial blastoderm"/>
    <property type="evidence" value="ECO:0007669"/>
    <property type="project" value="InterPro"/>
</dbReference>
<dbReference type="Pfam" id="PF15972">
    <property type="entry name" value="Unpaired"/>
    <property type="match status" value="1"/>
</dbReference>
<dbReference type="HOGENOM" id="CLU_049378_0_0_1"/>
<evidence type="ECO:0000313" key="3">
    <source>
        <dbReference type="Proteomes" id="UP000008792"/>
    </source>
</evidence>
<evidence type="ECO:0000256" key="1">
    <source>
        <dbReference type="SAM" id="MobiDB-lite"/>
    </source>
</evidence>
<sequence>MAAPAPAPAPVPDPEATPATLSAILVDNVTSRSANRTRIQKRHYTSVSFKERFHRELNSSVLDWSNGCGGNWTGSDEERNPVRAHKRCAKHKKLLRTLQNKTGRELRQLRTDNKLRQTVHSMKAQDTGSNQAIDISEHGIWKMHSSQYNFLPRLNASGQQLALRRAHHDLQFYVAAFSYLRHAQLHWDYENLQKQSVLSAELLRYRSSARTVLCIVEEAINGSSRLYAPSPQKHQRHKKLSLHQIKTVPREPMEKRLQKFKTPLVELHRQAVLAARNQPAAEPSKPHHLDALFLKFQYMEYLKHMTQLLAKQRKRDCTSSPQQLATRPKSRQRQQQAA</sequence>
<dbReference type="OrthoDB" id="7850443at2759"/>
<dbReference type="InParanoid" id="B4M3B2"/>
<dbReference type="AlphaFoldDB" id="B4M3B2"/>
<dbReference type="KEGG" id="dvi:6631994"/>
<dbReference type="PhylomeDB" id="B4M3B2"/>
<protein>
    <submittedName>
        <fullName evidence="2">Uncharacterized protein</fullName>
    </submittedName>
</protein>
<proteinExistence type="predicted"/>
<evidence type="ECO:0000313" key="2">
    <source>
        <dbReference type="EMBL" id="EDW65287.1"/>
    </source>
</evidence>
<dbReference type="GO" id="GO:0007259">
    <property type="term" value="P:cell surface receptor signaling pathway via JAK-STAT"/>
    <property type="evidence" value="ECO:0007669"/>
    <property type="project" value="InterPro"/>
</dbReference>
<feature type="region of interest" description="Disordered" evidence="1">
    <location>
        <begin position="312"/>
        <end position="338"/>
    </location>
</feature>
<dbReference type="eggNOG" id="ENOG502TA51">
    <property type="taxonomic scope" value="Eukaryota"/>
</dbReference>
<keyword evidence="3" id="KW-1185">Reference proteome</keyword>
<dbReference type="FunCoup" id="B4M3B2">
    <property type="interactions" value="96"/>
</dbReference>
<gene>
    <name evidence="2" type="primary">Dvir\GJ19180</name>
    <name evidence="2" type="ORF">Dvir_GJ19180</name>
</gene>